<dbReference type="GO" id="GO:0080008">
    <property type="term" value="C:Cul4-RING E3 ubiquitin ligase complex"/>
    <property type="evidence" value="ECO:0007669"/>
    <property type="project" value="TreeGrafter"/>
</dbReference>
<organism evidence="3 4">
    <name type="scientific">Rubroshorea leprosula</name>
    <dbReference type="NCBI Taxonomy" id="152421"/>
    <lineage>
        <taxon>Eukaryota</taxon>
        <taxon>Viridiplantae</taxon>
        <taxon>Streptophyta</taxon>
        <taxon>Embryophyta</taxon>
        <taxon>Tracheophyta</taxon>
        <taxon>Spermatophyta</taxon>
        <taxon>Magnoliopsida</taxon>
        <taxon>eudicotyledons</taxon>
        <taxon>Gunneridae</taxon>
        <taxon>Pentapetalae</taxon>
        <taxon>rosids</taxon>
        <taxon>malvids</taxon>
        <taxon>Malvales</taxon>
        <taxon>Dipterocarpaceae</taxon>
        <taxon>Rubroshorea</taxon>
    </lineage>
</organism>
<dbReference type="PANTHER" id="PTHR15574">
    <property type="entry name" value="WD REPEAT DOMAIN-CONTAINING FAMILY"/>
    <property type="match status" value="1"/>
</dbReference>
<dbReference type="Proteomes" id="UP001054252">
    <property type="component" value="Unassembled WGS sequence"/>
</dbReference>
<accession>A0AAV5I8L9</accession>
<evidence type="ECO:0000313" key="4">
    <source>
        <dbReference type="Proteomes" id="UP001054252"/>
    </source>
</evidence>
<dbReference type="SUPFAM" id="SSF50978">
    <property type="entry name" value="WD40 repeat-like"/>
    <property type="match status" value="1"/>
</dbReference>
<dbReference type="InterPro" id="IPR015943">
    <property type="entry name" value="WD40/YVTN_repeat-like_dom_sf"/>
</dbReference>
<dbReference type="InterPro" id="IPR001680">
    <property type="entry name" value="WD40_rpt"/>
</dbReference>
<dbReference type="Gene3D" id="2.130.10.10">
    <property type="entry name" value="YVTN repeat-like/Quinoprotein amine dehydrogenase"/>
    <property type="match status" value="2"/>
</dbReference>
<dbReference type="InterPro" id="IPR045151">
    <property type="entry name" value="DCAF8"/>
</dbReference>
<reference evidence="3 4" key="1">
    <citation type="journal article" date="2021" name="Commun. Biol.">
        <title>The genome of Shorea leprosula (Dipterocarpaceae) highlights the ecological relevance of drought in aseasonal tropical rainforests.</title>
        <authorList>
            <person name="Ng K.K.S."/>
            <person name="Kobayashi M.J."/>
            <person name="Fawcett J.A."/>
            <person name="Hatakeyama M."/>
            <person name="Paape T."/>
            <person name="Ng C.H."/>
            <person name="Ang C.C."/>
            <person name="Tnah L.H."/>
            <person name="Lee C.T."/>
            <person name="Nishiyama T."/>
            <person name="Sese J."/>
            <person name="O'Brien M.J."/>
            <person name="Copetti D."/>
            <person name="Mohd Noor M.I."/>
            <person name="Ong R.C."/>
            <person name="Putra M."/>
            <person name="Sireger I.Z."/>
            <person name="Indrioko S."/>
            <person name="Kosugi Y."/>
            <person name="Izuno A."/>
            <person name="Isagi Y."/>
            <person name="Lee S.L."/>
            <person name="Shimizu K.K."/>
        </authorList>
    </citation>
    <scope>NUCLEOTIDE SEQUENCE [LARGE SCALE GENOMIC DNA]</scope>
    <source>
        <strain evidence="3">214</strain>
    </source>
</reference>
<proteinExistence type="predicted"/>
<keyword evidence="1" id="KW-0853">WD repeat</keyword>
<dbReference type="AlphaFoldDB" id="A0AAV5I8L9"/>
<dbReference type="GO" id="GO:0005737">
    <property type="term" value="C:cytoplasm"/>
    <property type="evidence" value="ECO:0007669"/>
    <property type="project" value="TreeGrafter"/>
</dbReference>
<protein>
    <submittedName>
        <fullName evidence="3">Uncharacterized protein</fullName>
    </submittedName>
</protein>
<comment type="caution">
    <text evidence="3">The sequence shown here is derived from an EMBL/GenBank/DDBJ whole genome shotgun (WGS) entry which is preliminary data.</text>
</comment>
<evidence type="ECO:0000256" key="1">
    <source>
        <dbReference type="ARBA" id="ARBA00022574"/>
    </source>
</evidence>
<dbReference type="PANTHER" id="PTHR15574:SF65">
    <property type="entry name" value="TRANSDUCIN_WD40 REPEAT-LIKE SUPERFAMILY PROTEIN"/>
    <property type="match status" value="1"/>
</dbReference>
<dbReference type="EMBL" id="BPVZ01000007">
    <property type="protein sequence ID" value="GKU93640.1"/>
    <property type="molecule type" value="Genomic_DNA"/>
</dbReference>
<evidence type="ECO:0000256" key="2">
    <source>
        <dbReference type="ARBA" id="ARBA00022737"/>
    </source>
</evidence>
<evidence type="ECO:0000313" key="3">
    <source>
        <dbReference type="EMBL" id="GKU93640.1"/>
    </source>
</evidence>
<dbReference type="SMART" id="SM00320">
    <property type="entry name" value="WD40"/>
    <property type="match status" value="6"/>
</dbReference>
<dbReference type="Pfam" id="PF00400">
    <property type="entry name" value="WD40"/>
    <property type="match status" value="1"/>
</dbReference>
<sequence length="381" mass="42717">MSIVEKLFSREKGSKRSSIMHPDIMVSRIYFSGSLNHGEAAVSRIAPIGCIAFSPTGGFLLSGSHFLSRWNTETLEKDTISFQRSTQIPITQVAVMTDEGKIIFSLSNGRVFLAHLHHNGGVGITRLGSHIESVSGLIRDTDNPNLGYSCGQDAFIKCFDIRSPHLTNLLECYRFENNPPLRLRLNGILQNPDDPMCITVCGNDPYVRVYDTRFLKEDLNGPVKVFLPHDLANGSTACIKGIAYSKMGQLLASCNNQKIYMFQQEMGLDPKSIRLPLHLNGVPICLSEARVYQGHTDDNQLDRHDITFFGSEDEYIAFGSACGRIFFWNKREPKRVSRIESYLHPVRCMTRHSRPQRPILATGGVDHLVHLWAPNDELLIG</sequence>
<gene>
    <name evidence="3" type="ORF">SLEP1_g7217</name>
</gene>
<keyword evidence="4" id="KW-1185">Reference proteome</keyword>
<keyword evidence="2" id="KW-0677">Repeat</keyword>
<dbReference type="InterPro" id="IPR036322">
    <property type="entry name" value="WD40_repeat_dom_sf"/>
</dbReference>
<name>A0AAV5I8L9_9ROSI</name>